<gene>
    <name evidence="1" type="ORF">ASZ90_015158</name>
</gene>
<proteinExistence type="predicted"/>
<organism evidence="1">
    <name type="scientific">hydrocarbon metagenome</name>
    <dbReference type="NCBI Taxonomy" id="938273"/>
    <lineage>
        <taxon>unclassified sequences</taxon>
        <taxon>metagenomes</taxon>
        <taxon>ecological metagenomes</taxon>
    </lineage>
</organism>
<dbReference type="EMBL" id="LNQE01001578">
    <property type="protein sequence ID" value="KUG15190.1"/>
    <property type="molecule type" value="Genomic_DNA"/>
</dbReference>
<dbReference type="AlphaFoldDB" id="A0A0W8F2S1"/>
<reference evidence="1" key="1">
    <citation type="journal article" date="2015" name="Proc. Natl. Acad. Sci. U.S.A.">
        <title>Networks of energetic and metabolic interactions define dynamics in microbial communities.</title>
        <authorList>
            <person name="Embree M."/>
            <person name="Liu J.K."/>
            <person name="Al-Bassam M.M."/>
            <person name="Zengler K."/>
        </authorList>
    </citation>
    <scope>NUCLEOTIDE SEQUENCE</scope>
</reference>
<evidence type="ECO:0000313" key="1">
    <source>
        <dbReference type="EMBL" id="KUG15190.1"/>
    </source>
</evidence>
<name>A0A0W8F2S1_9ZZZZ</name>
<comment type="caution">
    <text evidence="1">The sequence shown here is derived from an EMBL/GenBank/DDBJ whole genome shotgun (WGS) entry which is preliminary data.</text>
</comment>
<accession>A0A0W8F2S1</accession>
<sequence length="38" mass="4222">MNPRASFSQVCCHHTPPTCENPPPHLKQAQAAIPDQIR</sequence>
<protein>
    <submittedName>
        <fullName evidence="1">Uncharacterized protein</fullName>
    </submittedName>
</protein>